<dbReference type="InterPro" id="IPR016181">
    <property type="entry name" value="Acyl_CoA_acyltransferase"/>
</dbReference>
<evidence type="ECO:0000313" key="4">
    <source>
        <dbReference type="EMBL" id="TQV71478.1"/>
    </source>
</evidence>
<dbReference type="SUPFAM" id="SSF55729">
    <property type="entry name" value="Acyl-CoA N-acyltransferases (Nat)"/>
    <property type="match status" value="1"/>
</dbReference>
<dbReference type="PROSITE" id="PS51186">
    <property type="entry name" value="GNAT"/>
    <property type="match status" value="1"/>
</dbReference>
<dbReference type="InterPro" id="IPR051556">
    <property type="entry name" value="N-term/lysine_N-AcTrnsfr"/>
</dbReference>
<dbReference type="EMBL" id="VIKR01000006">
    <property type="protein sequence ID" value="TQV71478.1"/>
    <property type="molecule type" value="Genomic_DNA"/>
</dbReference>
<dbReference type="CDD" id="cd04301">
    <property type="entry name" value="NAT_SF"/>
    <property type="match status" value="1"/>
</dbReference>
<comment type="caution">
    <text evidence="4">The sequence shown here is derived from an EMBL/GenBank/DDBJ whole genome shotgun (WGS) entry which is preliminary data.</text>
</comment>
<dbReference type="Gene3D" id="3.40.630.30">
    <property type="match status" value="1"/>
</dbReference>
<feature type="domain" description="N-acetyltransferase" evidence="3">
    <location>
        <begin position="5"/>
        <end position="174"/>
    </location>
</feature>
<dbReference type="InterPro" id="IPR000182">
    <property type="entry name" value="GNAT_dom"/>
</dbReference>
<dbReference type="AlphaFoldDB" id="A0A545T2P6"/>
<name>A0A545T2P6_9GAMM</name>
<dbReference type="Proteomes" id="UP000317839">
    <property type="component" value="Unassembled WGS sequence"/>
</dbReference>
<dbReference type="OrthoDB" id="9796919at2"/>
<gene>
    <name evidence="4" type="ORF">FLL45_20195</name>
</gene>
<dbReference type="Pfam" id="PF00583">
    <property type="entry name" value="Acetyltransf_1"/>
    <property type="match status" value="1"/>
</dbReference>
<keyword evidence="2" id="KW-0012">Acyltransferase</keyword>
<dbReference type="PANTHER" id="PTHR42919:SF8">
    <property type="entry name" value="N-ALPHA-ACETYLTRANSFERASE 50"/>
    <property type="match status" value="1"/>
</dbReference>
<evidence type="ECO:0000313" key="5">
    <source>
        <dbReference type="Proteomes" id="UP000317839"/>
    </source>
</evidence>
<accession>A0A545T2P6</accession>
<sequence length="178" mass="20394">MREQVEIREVADNESDCLLEIARTTFVEAFAAQNTAEDMQQYLSEKLCLMQIQKELSNKNSRFFFAMYDNSVIGYLKVNFASAQTDSFDFASLEVERIYLLNDYHGTGAAKLLFKQAIGLARQNALPVIWLGVWDQNPRAIRFYEKLGFEVFGSHEFLLGSAKQNDLLMKCRVAHLDS</sequence>
<protein>
    <submittedName>
        <fullName evidence="4">GNAT family N-acetyltransferase</fullName>
    </submittedName>
</protein>
<evidence type="ECO:0000259" key="3">
    <source>
        <dbReference type="PROSITE" id="PS51186"/>
    </source>
</evidence>
<evidence type="ECO:0000256" key="2">
    <source>
        <dbReference type="ARBA" id="ARBA00023315"/>
    </source>
</evidence>
<keyword evidence="5" id="KW-1185">Reference proteome</keyword>
<dbReference type="RefSeq" id="WP_142943877.1">
    <property type="nucleotide sequence ID" value="NZ_VIKR01000006.1"/>
</dbReference>
<proteinExistence type="predicted"/>
<keyword evidence="1 4" id="KW-0808">Transferase</keyword>
<dbReference type="PANTHER" id="PTHR42919">
    <property type="entry name" value="N-ALPHA-ACETYLTRANSFERASE"/>
    <property type="match status" value="1"/>
</dbReference>
<dbReference type="GO" id="GO:0016747">
    <property type="term" value="F:acyltransferase activity, transferring groups other than amino-acyl groups"/>
    <property type="evidence" value="ECO:0007669"/>
    <property type="project" value="InterPro"/>
</dbReference>
<reference evidence="4 5" key="1">
    <citation type="submission" date="2019-06" db="EMBL/GenBank/DDBJ databases">
        <title>Draft genome of Aliikangiella marina GYP-15.</title>
        <authorList>
            <person name="Wang G."/>
        </authorList>
    </citation>
    <scope>NUCLEOTIDE SEQUENCE [LARGE SCALE GENOMIC DNA]</scope>
    <source>
        <strain evidence="4 5">GYP-15</strain>
    </source>
</reference>
<organism evidence="4 5">
    <name type="scientific">Aliikangiella marina</name>
    <dbReference type="NCBI Taxonomy" id="1712262"/>
    <lineage>
        <taxon>Bacteria</taxon>
        <taxon>Pseudomonadati</taxon>
        <taxon>Pseudomonadota</taxon>
        <taxon>Gammaproteobacteria</taxon>
        <taxon>Oceanospirillales</taxon>
        <taxon>Pleioneaceae</taxon>
        <taxon>Aliikangiella</taxon>
    </lineage>
</organism>
<evidence type="ECO:0000256" key="1">
    <source>
        <dbReference type="ARBA" id="ARBA00022679"/>
    </source>
</evidence>